<evidence type="ECO:0000256" key="5">
    <source>
        <dbReference type="ARBA" id="ARBA00022475"/>
    </source>
</evidence>
<evidence type="ECO:0000256" key="1">
    <source>
        <dbReference type="ARBA" id="ARBA00004651"/>
    </source>
</evidence>
<keyword evidence="14" id="KW-1185">Reference proteome</keyword>
<feature type="region of interest" description="Disordered" evidence="11">
    <location>
        <begin position="256"/>
        <end position="283"/>
    </location>
</feature>
<dbReference type="GO" id="GO:0048878">
    <property type="term" value="P:chemical homeostasis"/>
    <property type="evidence" value="ECO:0007669"/>
    <property type="project" value="UniProtKB-ARBA"/>
</dbReference>
<keyword evidence="4 10" id="KW-0813">Transport</keyword>
<keyword evidence="9 12" id="KW-0472">Membrane</keyword>
<comment type="subunit">
    <text evidence="3">Homotetramer.</text>
</comment>
<dbReference type="EMBL" id="JAFNEN010000758">
    <property type="protein sequence ID" value="KAG8177716.1"/>
    <property type="molecule type" value="Genomic_DNA"/>
</dbReference>
<keyword evidence="6 10" id="KW-0812">Transmembrane</keyword>
<dbReference type="PANTHER" id="PTHR19139:SF199">
    <property type="entry name" value="MIP17260P"/>
    <property type="match status" value="1"/>
</dbReference>
<feature type="transmembrane region" description="Helical" evidence="12">
    <location>
        <begin position="228"/>
        <end position="248"/>
    </location>
</feature>
<protein>
    <recommendedName>
        <fullName evidence="15">Aquaporin</fullName>
    </recommendedName>
</protein>
<keyword evidence="7" id="KW-0677">Repeat</keyword>
<evidence type="ECO:0000256" key="7">
    <source>
        <dbReference type="ARBA" id="ARBA00022737"/>
    </source>
</evidence>
<evidence type="ECO:0000256" key="8">
    <source>
        <dbReference type="ARBA" id="ARBA00022989"/>
    </source>
</evidence>
<proteinExistence type="inferred from homology"/>
<dbReference type="Gene3D" id="1.20.1080.10">
    <property type="entry name" value="Glycerol uptake facilitator protein"/>
    <property type="match status" value="1"/>
</dbReference>
<dbReference type="InterPro" id="IPR022357">
    <property type="entry name" value="MIP_CS"/>
</dbReference>
<dbReference type="AlphaFoldDB" id="A0AAV6U2F8"/>
<evidence type="ECO:0000313" key="14">
    <source>
        <dbReference type="Proteomes" id="UP000827092"/>
    </source>
</evidence>
<dbReference type="PROSITE" id="PS00221">
    <property type="entry name" value="MIP"/>
    <property type="match status" value="1"/>
</dbReference>
<dbReference type="PANTHER" id="PTHR19139">
    <property type="entry name" value="AQUAPORIN TRANSPORTER"/>
    <property type="match status" value="1"/>
</dbReference>
<sequence>MSDIPIIDRSRRKMSFKQKLRNMLGHEEFKKANIYKALLAEFLGTGMLVLVGCGSTTLWDKKSAPSVVQIALAFGIIMATVVQSICHISGGHINPAISLGCLVAGHCSILRAVLYLIVQCLGAVAGAAILWSITPGDLDSKLGMTALGKNMNGLRALGVEIIITFILVVTVLSVIDHKRKDVNGSAPLAIGLSITACHLWAFKFTGASMNTARTFGPAVIMNNWEHHWVYWLGPLAGGFIAGLLYKWVFEAPKAEEDKLPPDPLREDSEEGSSEPPKRPPPRV</sequence>
<evidence type="ECO:0000313" key="13">
    <source>
        <dbReference type="EMBL" id="KAG8177716.1"/>
    </source>
</evidence>
<dbReference type="NCBIfam" id="TIGR00861">
    <property type="entry name" value="MIP"/>
    <property type="match status" value="1"/>
</dbReference>
<organism evidence="13 14">
    <name type="scientific">Oedothorax gibbosus</name>
    <dbReference type="NCBI Taxonomy" id="931172"/>
    <lineage>
        <taxon>Eukaryota</taxon>
        <taxon>Metazoa</taxon>
        <taxon>Ecdysozoa</taxon>
        <taxon>Arthropoda</taxon>
        <taxon>Chelicerata</taxon>
        <taxon>Arachnida</taxon>
        <taxon>Araneae</taxon>
        <taxon>Araneomorphae</taxon>
        <taxon>Entelegynae</taxon>
        <taxon>Araneoidea</taxon>
        <taxon>Linyphiidae</taxon>
        <taxon>Erigoninae</taxon>
        <taxon>Oedothorax</taxon>
    </lineage>
</organism>
<dbReference type="InterPro" id="IPR000425">
    <property type="entry name" value="MIP"/>
</dbReference>
<keyword evidence="8 12" id="KW-1133">Transmembrane helix</keyword>
<name>A0AAV6U2F8_9ARAC</name>
<gene>
    <name evidence="13" type="ORF">JTE90_008340</name>
</gene>
<evidence type="ECO:0000256" key="10">
    <source>
        <dbReference type="RuleBase" id="RU000477"/>
    </source>
</evidence>
<evidence type="ECO:0000256" key="4">
    <source>
        <dbReference type="ARBA" id="ARBA00022448"/>
    </source>
</evidence>
<comment type="similarity">
    <text evidence="2 10">Belongs to the MIP/aquaporin (TC 1.A.8) family.</text>
</comment>
<dbReference type="Proteomes" id="UP000827092">
    <property type="component" value="Unassembled WGS sequence"/>
</dbReference>
<feature type="transmembrane region" description="Helical" evidence="12">
    <location>
        <begin position="70"/>
        <end position="91"/>
    </location>
</feature>
<evidence type="ECO:0000256" key="2">
    <source>
        <dbReference type="ARBA" id="ARBA00006175"/>
    </source>
</evidence>
<comment type="caution">
    <text evidence="13">The sequence shown here is derived from an EMBL/GenBank/DDBJ whole genome shotgun (WGS) entry which is preliminary data.</text>
</comment>
<feature type="transmembrane region" description="Helical" evidence="12">
    <location>
        <begin position="112"/>
        <end position="133"/>
    </location>
</feature>
<evidence type="ECO:0000256" key="11">
    <source>
        <dbReference type="SAM" id="MobiDB-lite"/>
    </source>
</evidence>
<evidence type="ECO:0000256" key="12">
    <source>
        <dbReference type="SAM" id="Phobius"/>
    </source>
</evidence>
<evidence type="ECO:0000256" key="9">
    <source>
        <dbReference type="ARBA" id="ARBA00023136"/>
    </source>
</evidence>
<dbReference type="InterPro" id="IPR034294">
    <property type="entry name" value="Aquaporin_transptr"/>
</dbReference>
<dbReference type="InterPro" id="IPR023271">
    <property type="entry name" value="Aquaporin-like"/>
</dbReference>
<dbReference type="FunFam" id="1.20.1080.10:FF:000009">
    <property type="entry name" value="aquaporin-4 isoform X1"/>
    <property type="match status" value="1"/>
</dbReference>
<reference evidence="13 14" key="1">
    <citation type="journal article" date="2022" name="Nat. Ecol. Evol.">
        <title>A masculinizing supergene underlies an exaggerated male reproductive morph in a spider.</title>
        <authorList>
            <person name="Hendrickx F."/>
            <person name="De Corte Z."/>
            <person name="Sonet G."/>
            <person name="Van Belleghem S.M."/>
            <person name="Kostlbacher S."/>
            <person name="Vangestel C."/>
        </authorList>
    </citation>
    <scope>NUCLEOTIDE SEQUENCE [LARGE SCALE GENOMIC DNA]</scope>
    <source>
        <strain evidence="13">W744_W776</strain>
    </source>
</reference>
<dbReference type="GO" id="GO:0015250">
    <property type="term" value="F:water channel activity"/>
    <property type="evidence" value="ECO:0007669"/>
    <property type="project" value="UniProtKB-ARBA"/>
</dbReference>
<keyword evidence="5" id="KW-1003">Cell membrane</keyword>
<evidence type="ECO:0000256" key="6">
    <source>
        <dbReference type="ARBA" id="ARBA00022692"/>
    </source>
</evidence>
<dbReference type="GO" id="GO:0005886">
    <property type="term" value="C:plasma membrane"/>
    <property type="evidence" value="ECO:0007669"/>
    <property type="project" value="UniProtKB-SubCell"/>
</dbReference>
<evidence type="ECO:0008006" key="15">
    <source>
        <dbReference type="Google" id="ProtNLM"/>
    </source>
</evidence>
<feature type="transmembrane region" description="Helical" evidence="12">
    <location>
        <begin position="38"/>
        <end position="58"/>
    </location>
</feature>
<accession>A0AAV6U2F8</accession>
<dbReference type="SUPFAM" id="SSF81338">
    <property type="entry name" value="Aquaporin-like"/>
    <property type="match status" value="1"/>
</dbReference>
<feature type="transmembrane region" description="Helical" evidence="12">
    <location>
        <begin position="153"/>
        <end position="175"/>
    </location>
</feature>
<comment type="subcellular location">
    <subcellularLocation>
        <location evidence="1">Cell membrane</location>
        <topology evidence="1">Multi-pass membrane protein</topology>
    </subcellularLocation>
</comment>
<dbReference type="CDD" id="cd00333">
    <property type="entry name" value="MIP"/>
    <property type="match status" value="1"/>
</dbReference>
<dbReference type="Pfam" id="PF00230">
    <property type="entry name" value="MIP"/>
    <property type="match status" value="1"/>
</dbReference>
<feature type="transmembrane region" description="Helical" evidence="12">
    <location>
        <begin position="187"/>
        <end position="208"/>
    </location>
</feature>
<feature type="compositionally biased region" description="Basic and acidic residues" evidence="11">
    <location>
        <begin position="256"/>
        <end position="266"/>
    </location>
</feature>
<dbReference type="PRINTS" id="PR00783">
    <property type="entry name" value="MINTRINSICP"/>
</dbReference>
<evidence type="ECO:0000256" key="3">
    <source>
        <dbReference type="ARBA" id="ARBA00011881"/>
    </source>
</evidence>